<comment type="caution">
    <text evidence="1">The sequence shown here is derived from an EMBL/GenBank/DDBJ whole genome shotgun (WGS) entry which is preliminary data.</text>
</comment>
<dbReference type="Gene3D" id="3.40.50.300">
    <property type="entry name" value="P-loop containing nucleotide triphosphate hydrolases"/>
    <property type="match status" value="1"/>
</dbReference>
<dbReference type="AlphaFoldDB" id="A0A7X6M3V4"/>
<keyword evidence="1" id="KW-0808">Transferase</keyword>
<keyword evidence="1" id="KW-0418">Kinase</keyword>
<evidence type="ECO:0000313" key="1">
    <source>
        <dbReference type="EMBL" id="NKY89908.1"/>
    </source>
</evidence>
<protein>
    <submittedName>
        <fullName evidence="1">Kinase</fullName>
    </submittedName>
</protein>
<proteinExistence type="predicted"/>
<dbReference type="EMBL" id="JAAXPE010000078">
    <property type="protein sequence ID" value="NKY89908.1"/>
    <property type="molecule type" value="Genomic_DNA"/>
</dbReference>
<dbReference type="SUPFAM" id="SSF52540">
    <property type="entry name" value="P-loop containing nucleoside triphosphate hydrolases"/>
    <property type="match status" value="1"/>
</dbReference>
<dbReference type="InterPro" id="IPR027417">
    <property type="entry name" value="P-loop_NTPase"/>
</dbReference>
<evidence type="ECO:0000313" key="2">
    <source>
        <dbReference type="Proteomes" id="UP000523447"/>
    </source>
</evidence>
<accession>A0A7X6M3V4</accession>
<reference evidence="1 2" key="1">
    <citation type="submission" date="2020-04" db="EMBL/GenBank/DDBJ databases">
        <title>MicrobeNet Type strains.</title>
        <authorList>
            <person name="Nicholson A.C."/>
        </authorList>
    </citation>
    <scope>NUCLEOTIDE SEQUENCE [LARGE SCALE GENOMIC DNA]</scope>
    <source>
        <strain evidence="1 2">DSM 44445</strain>
    </source>
</reference>
<organism evidence="1 2">
    <name type="scientific">Nocardia veterana</name>
    <dbReference type="NCBI Taxonomy" id="132249"/>
    <lineage>
        <taxon>Bacteria</taxon>
        <taxon>Bacillati</taxon>
        <taxon>Actinomycetota</taxon>
        <taxon>Actinomycetes</taxon>
        <taxon>Mycobacteriales</taxon>
        <taxon>Nocardiaceae</taxon>
        <taxon>Nocardia</taxon>
    </lineage>
</organism>
<sequence length="174" mass="18725">MSGVILYGAPAAGKDTVTDALTRVDARFCLFERLKSGRGRTAGYRMTSDDALDQLAASGEVIWENTRYGARYVIDRPSLQAVIDSGRIPVVHAGQPEVISAVRAAMPGIWIVVQLSTSRAVAQARIIERSTGDTTARLAAWDATPWLSDADLDVDTGDVPPETAARLIRSLVTR</sequence>
<dbReference type="GO" id="GO:0016301">
    <property type="term" value="F:kinase activity"/>
    <property type="evidence" value="ECO:0007669"/>
    <property type="project" value="UniProtKB-KW"/>
</dbReference>
<gene>
    <name evidence="1" type="ORF">HGA07_30545</name>
</gene>
<keyword evidence="2" id="KW-1185">Reference proteome</keyword>
<dbReference type="Proteomes" id="UP000523447">
    <property type="component" value="Unassembled WGS sequence"/>
</dbReference>
<name>A0A7X6M3V4_9NOCA</name>